<feature type="compositionally biased region" description="Acidic residues" evidence="1">
    <location>
        <begin position="370"/>
        <end position="379"/>
    </location>
</feature>
<accession>A0A6J3MCJ3</accession>
<dbReference type="Proteomes" id="UP000504637">
    <property type="component" value="Unplaced"/>
</dbReference>
<organism evidence="4">
    <name type="scientific">Dissoconium aciculare CBS 342.82</name>
    <dbReference type="NCBI Taxonomy" id="1314786"/>
    <lineage>
        <taxon>Eukaryota</taxon>
        <taxon>Fungi</taxon>
        <taxon>Dikarya</taxon>
        <taxon>Ascomycota</taxon>
        <taxon>Pezizomycotina</taxon>
        <taxon>Dothideomycetes</taxon>
        <taxon>Dothideomycetidae</taxon>
        <taxon>Mycosphaerellales</taxon>
        <taxon>Dissoconiaceae</taxon>
        <taxon>Dissoconium</taxon>
    </lineage>
</organism>
<feature type="region of interest" description="Disordered" evidence="1">
    <location>
        <begin position="366"/>
        <end position="435"/>
    </location>
</feature>
<protein>
    <recommendedName>
        <fullName evidence="2">WKF domain-containing protein</fullName>
    </recommendedName>
</protein>
<dbReference type="OrthoDB" id="10261563at2759"/>
<feature type="compositionally biased region" description="Basic and acidic residues" evidence="1">
    <location>
        <begin position="180"/>
        <end position="189"/>
    </location>
</feature>
<feature type="compositionally biased region" description="Acidic residues" evidence="1">
    <location>
        <begin position="409"/>
        <end position="419"/>
    </location>
</feature>
<feature type="region of interest" description="Disordered" evidence="1">
    <location>
        <begin position="447"/>
        <end position="499"/>
    </location>
</feature>
<dbReference type="RefSeq" id="XP_033462634.1">
    <property type="nucleotide sequence ID" value="XM_033607460.1"/>
</dbReference>
<name>A0A6J3MCJ3_9PEZI</name>
<reference evidence="4" key="3">
    <citation type="submission" date="2025-08" db="UniProtKB">
        <authorList>
            <consortium name="RefSeq"/>
        </authorList>
    </citation>
    <scope>IDENTIFICATION</scope>
    <source>
        <strain evidence="4">CBS 342.82</strain>
    </source>
</reference>
<reference evidence="4" key="1">
    <citation type="submission" date="2020-01" db="EMBL/GenBank/DDBJ databases">
        <authorList>
            <consortium name="DOE Joint Genome Institute"/>
            <person name="Haridas S."/>
            <person name="Albert R."/>
            <person name="Binder M."/>
            <person name="Bloem J."/>
            <person name="Labutti K."/>
            <person name="Salamov A."/>
            <person name="Andreopoulos B."/>
            <person name="Baker S.E."/>
            <person name="Barry K."/>
            <person name="Bills G."/>
            <person name="Bluhm B.H."/>
            <person name="Cannon C."/>
            <person name="Castanera R."/>
            <person name="Culley D.E."/>
            <person name="Daum C."/>
            <person name="Ezra D."/>
            <person name="Gonzalez J.B."/>
            <person name="Henrissat B."/>
            <person name="Kuo A."/>
            <person name="Liang C."/>
            <person name="Lipzen A."/>
            <person name="Lutzoni F."/>
            <person name="Magnuson J."/>
            <person name="Mondo S."/>
            <person name="Nolan M."/>
            <person name="Ohm R."/>
            <person name="Pangilinan J."/>
            <person name="Park H.-J."/>
            <person name="Ramirez L."/>
            <person name="Alfaro M."/>
            <person name="Sun H."/>
            <person name="Tritt A."/>
            <person name="Yoshinaga Y."/>
            <person name="Zwiers L.-H."/>
            <person name="Turgeon B.G."/>
            <person name="Goodwin S.B."/>
            <person name="Spatafora J.W."/>
            <person name="Crous P.W."/>
            <person name="Grigoriev I.V."/>
        </authorList>
    </citation>
    <scope>NUCLEOTIDE SEQUENCE</scope>
    <source>
        <strain evidence="4">CBS 342.82</strain>
    </source>
</reference>
<dbReference type="InterPro" id="IPR019327">
    <property type="entry name" value="WKF"/>
</dbReference>
<dbReference type="Pfam" id="PF10180">
    <property type="entry name" value="WKF"/>
    <property type="match status" value="1"/>
</dbReference>
<feature type="compositionally biased region" description="Basic and acidic residues" evidence="1">
    <location>
        <begin position="157"/>
        <end position="173"/>
    </location>
</feature>
<dbReference type="PANTHER" id="PTHR22306:SF2">
    <property type="entry name" value="CHROMOSOME 7 OPEN READING FRAME 50"/>
    <property type="match status" value="1"/>
</dbReference>
<feature type="compositionally biased region" description="Low complexity" evidence="1">
    <location>
        <begin position="398"/>
        <end position="408"/>
    </location>
</feature>
<dbReference type="PANTHER" id="PTHR22306">
    <property type="entry name" value="CHROMOSOME 7 OPEN READING FRAME 50"/>
    <property type="match status" value="1"/>
</dbReference>
<feature type="region of interest" description="Disordered" evidence="1">
    <location>
        <begin position="1"/>
        <end position="205"/>
    </location>
</feature>
<reference evidence="4" key="2">
    <citation type="submission" date="2020-04" db="EMBL/GenBank/DDBJ databases">
        <authorList>
            <consortium name="NCBI Genome Project"/>
        </authorList>
    </citation>
    <scope>NUCLEOTIDE SEQUENCE</scope>
    <source>
        <strain evidence="4">CBS 342.82</strain>
    </source>
</reference>
<dbReference type="GeneID" id="54365260"/>
<keyword evidence="3" id="KW-1185">Reference proteome</keyword>
<feature type="domain" description="WKF" evidence="2">
    <location>
        <begin position="212"/>
        <end position="275"/>
    </location>
</feature>
<dbReference type="AlphaFoldDB" id="A0A6J3MCJ3"/>
<evidence type="ECO:0000313" key="3">
    <source>
        <dbReference type="Proteomes" id="UP000504637"/>
    </source>
</evidence>
<sequence>MSIAAVANPNSIATQLDRHEPTSKAAKLSHSVKLGVDMSADSHSPRNAKKRSADTSGPDTPAKRRRSESARDNESNQASSKIGLGISGADDITNAAANRETDTPKGKQIFSGKRKSVSFTPETKQEDGFSASRIFRSYLPPGHPRSLTQEVVVEESTEVKPESPSKSPKDETKTKKKKSKSNDQPHKDPAAQTSKSEPAKSSDDQKIPPYLQYLQLYHHDRSNWKFQSIQQKQLLKNIFNIYRIPDAYTAALANYVSGLKSLGSRILLAKQADEILQEFHNAHSGEPLKLSMESLGARKQAYQAALQRAQEQHEARGGKNSEYEENQLLEEHNARIRAERAEKILFEALNLELDPKLISAICAEPAADGTPDEPAEEEQVQNKRKRKARTHVSDDESSSSSSSSSSSESESDDSADEATEAPSKKKVKKTKPEPIFGAALLKRVFDKKNANGKSAPSSSSSESESDGESTSDESSASDNDDETSTSSASTSEESGDESS</sequence>
<evidence type="ECO:0000313" key="4">
    <source>
        <dbReference type="RefSeq" id="XP_033462634.1"/>
    </source>
</evidence>
<gene>
    <name evidence="4" type="ORF">K489DRAFT_408230</name>
</gene>
<evidence type="ECO:0000256" key="1">
    <source>
        <dbReference type="SAM" id="MobiDB-lite"/>
    </source>
</evidence>
<proteinExistence type="predicted"/>
<evidence type="ECO:0000259" key="2">
    <source>
        <dbReference type="Pfam" id="PF10180"/>
    </source>
</evidence>